<name>A0A1X7L260_9MICO</name>
<dbReference type="Proteomes" id="UP000193244">
    <property type="component" value="Unassembled WGS sequence"/>
</dbReference>
<reference evidence="2" key="1">
    <citation type="submission" date="2017-04" db="EMBL/GenBank/DDBJ databases">
        <authorList>
            <person name="Varghese N."/>
            <person name="Submissions S."/>
        </authorList>
    </citation>
    <scope>NUCLEOTIDE SEQUENCE [LARGE SCALE GENOMIC DNA]</scope>
    <source>
        <strain evidence="2">VKM Ac-2510</strain>
    </source>
</reference>
<gene>
    <name evidence="1" type="ORF">SAMN06296010_3233</name>
</gene>
<dbReference type="EMBL" id="FXAY01000007">
    <property type="protein sequence ID" value="SMG47936.1"/>
    <property type="molecule type" value="Genomic_DNA"/>
</dbReference>
<keyword evidence="2" id="KW-1185">Reference proteome</keyword>
<protein>
    <recommendedName>
        <fullName evidence="3">Heparinase II/III-like protein</fullName>
    </recommendedName>
</protein>
<sequence>MSANTTSTSLLRILGEDEALIDQDFVSALLQGAFDQAAELTTTGADEVATWGHRELMRAVLVLLATDIAHGAGRLSSWLEASERFVYALAGMQGDGGLFSSEGNLDSPPDTAFTINDLCSAVSLVDGADDPERDRWSGIRRQLEDIALRAAPALATGGVHTPNHRWEVASALAGLNSLWPDDRVRARAELWLAEGIDIDADGLYSERSGIYAAEVTNPSLLNIARNLDRPELRDVVLRNLLAYTGLVEDDGEVENVHSRRQDQRLAYDVELFLSPLRQLAIEHDDGRLAALASGIVSRGLRHPGRHLAEILRHPALARHLPVAVGSPCAEDAFYPESRLLRVRRGPVSASLFAGSDFSRTGRIASGLANSATLVRARRGGAVLRSVRLAPTFFSMGCVRPQRLERIENGAVLSETRRSGYYEPLGAGSPRDLSEPVSEGRYFASMDFENRSIDAMSLTTIVTATVDDHGVSIDVGFEGVATRYAVELVFDGELTVSGAEPLSGSDDRAGWWLRRSAAELAGSGFGATIEAAGFDDVRPDFDEGEVFGYVGGNDDIPGTRILLSGSTLTPSTLRIDLV</sequence>
<dbReference type="RefSeq" id="WP_085487951.1">
    <property type="nucleotide sequence ID" value="NZ_FXAY01000007.1"/>
</dbReference>
<proteinExistence type="predicted"/>
<accession>A0A1X7L260</accession>
<evidence type="ECO:0000313" key="1">
    <source>
        <dbReference type="EMBL" id="SMG47936.1"/>
    </source>
</evidence>
<dbReference type="OrthoDB" id="1290722at2"/>
<dbReference type="STRING" id="150121.SAMN06296010_3233"/>
<dbReference type="AlphaFoldDB" id="A0A1X7L260"/>
<evidence type="ECO:0000313" key="2">
    <source>
        <dbReference type="Proteomes" id="UP000193244"/>
    </source>
</evidence>
<organism evidence="1 2">
    <name type="scientific">Agreia pratensis</name>
    <dbReference type="NCBI Taxonomy" id="150121"/>
    <lineage>
        <taxon>Bacteria</taxon>
        <taxon>Bacillati</taxon>
        <taxon>Actinomycetota</taxon>
        <taxon>Actinomycetes</taxon>
        <taxon>Micrococcales</taxon>
        <taxon>Microbacteriaceae</taxon>
        <taxon>Agreia</taxon>
    </lineage>
</organism>
<evidence type="ECO:0008006" key="3">
    <source>
        <dbReference type="Google" id="ProtNLM"/>
    </source>
</evidence>